<dbReference type="GO" id="GO:0000976">
    <property type="term" value="F:transcription cis-regulatory region binding"/>
    <property type="evidence" value="ECO:0007669"/>
    <property type="project" value="TreeGrafter"/>
</dbReference>
<comment type="caution">
    <text evidence="5">The sequence shown here is derived from an EMBL/GenBank/DDBJ whole genome shotgun (WGS) entry which is preliminary data.</text>
</comment>
<keyword evidence="1 2" id="KW-0238">DNA-binding</keyword>
<dbReference type="PANTHER" id="PTHR30055">
    <property type="entry name" value="HTH-TYPE TRANSCRIPTIONAL REGULATOR RUTR"/>
    <property type="match status" value="1"/>
</dbReference>
<feature type="DNA-binding region" description="H-T-H motif" evidence="2">
    <location>
        <begin position="65"/>
        <end position="84"/>
    </location>
</feature>
<accession>K9DBN9</accession>
<dbReference type="InterPro" id="IPR009057">
    <property type="entry name" value="Homeodomain-like_sf"/>
</dbReference>
<dbReference type="OrthoDB" id="5293556at2"/>
<evidence type="ECO:0000256" key="3">
    <source>
        <dbReference type="SAM" id="MobiDB-lite"/>
    </source>
</evidence>
<evidence type="ECO:0000256" key="2">
    <source>
        <dbReference type="PROSITE-ProRule" id="PRU00335"/>
    </source>
</evidence>
<evidence type="ECO:0000313" key="6">
    <source>
        <dbReference type="Proteomes" id="UP000009874"/>
    </source>
</evidence>
<dbReference type="eggNOG" id="COG1309">
    <property type="taxonomic scope" value="Bacteria"/>
</dbReference>
<dbReference type="InterPro" id="IPR036271">
    <property type="entry name" value="Tet_transcr_reg_TetR-rel_C_sf"/>
</dbReference>
<dbReference type="Proteomes" id="UP000009874">
    <property type="component" value="Unassembled WGS sequence"/>
</dbReference>
<evidence type="ECO:0000256" key="1">
    <source>
        <dbReference type="ARBA" id="ARBA00023125"/>
    </source>
</evidence>
<dbReference type="HOGENOM" id="CLU_069356_17_3_4"/>
<dbReference type="SUPFAM" id="SSF46689">
    <property type="entry name" value="Homeodomain-like"/>
    <property type="match status" value="1"/>
</dbReference>
<feature type="region of interest" description="Disordered" evidence="3">
    <location>
        <begin position="1"/>
        <end position="37"/>
    </location>
</feature>
<evidence type="ECO:0000259" key="4">
    <source>
        <dbReference type="PROSITE" id="PS50977"/>
    </source>
</evidence>
<dbReference type="EMBL" id="AGZI01000030">
    <property type="protein sequence ID" value="EKU82119.1"/>
    <property type="molecule type" value="Genomic_DNA"/>
</dbReference>
<dbReference type="Gene3D" id="1.10.357.10">
    <property type="entry name" value="Tetracycline Repressor, domain 2"/>
    <property type="match status" value="1"/>
</dbReference>
<feature type="compositionally biased region" description="Polar residues" evidence="3">
    <location>
        <begin position="1"/>
        <end position="26"/>
    </location>
</feature>
<dbReference type="PATRIC" id="fig|883126.3.peg.2592"/>
<evidence type="ECO:0000313" key="5">
    <source>
        <dbReference type="EMBL" id="EKU82119.1"/>
    </source>
</evidence>
<dbReference type="PRINTS" id="PR00455">
    <property type="entry name" value="HTHTETR"/>
</dbReference>
<dbReference type="PROSITE" id="PS50977">
    <property type="entry name" value="HTH_TETR_2"/>
    <property type="match status" value="1"/>
</dbReference>
<organism evidence="5 6">
    <name type="scientific">Massilia timonae CCUG 45783</name>
    <dbReference type="NCBI Taxonomy" id="883126"/>
    <lineage>
        <taxon>Bacteria</taxon>
        <taxon>Pseudomonadati</taxon>
        <taxon>Pseudomonadota</taxon>
        <taxon>Betaproteobacteria</taxon>
        <taxon>Burkholderiales</taxon>
        <taxon>Oxalobacteraceae</taxon>
        <taxon>Telluria group</taxon>
        <taxon>Massilia</taxon>
    </lineage>
</organism>
<dbReference type="InterPro" id="IPR050109">
    <property type="entry name" value="HTH-type_TetR-like_transc_reg"/>
</dbReference>
<reference evidence="5 6" key="1">
    <citation type="submission" date="2012-09" db="EMBL/GenBank/DDBJ databases">
        <title>The Genome Sequence of Massilia timonae CCUG 45783.</title>
        <authorList>
            <consortium name="The Broad Institute Genome Sequencing Platform"/>
            <person name="Earl A."/>
            <person name="Ward D."/>
            <person name="Feldgarden M."/>
            <person name="Gevers D."/>
            <person name="Huys G."/>
            <person name="Walker B."/>
            <person name="Young S.K."/>
            <person name="Zeng Q."/>
            <person name="Gargeya S."/>
            <person name="Fitzgerald M."/>
            <person name="Haas B."/>
            <person name="Abouelleil A."/>
            <person name="Alvarado L."/>
            <person name="Arachchi H.M."/>
            <person name="Berlin A.M."/>
            <person name="Chapman S.B."/>
            <person name="Goldberg J."/>
            <person name="Griggs A."/>
            <person name="Gujja S."/>
            <person name="Hansen M."/>
            <person name="Howarth C."/>
            <person name="Imamovic A."/>
            <person name="Larimer J."/>
            <person name="McCowen C."/>
            <person name="Montmayeur A."/>
            <person name="Murphy C."/>
            <person name="Neiman D."/>
            <person name="Pearson M."/>
            <person name="Priest M."/>
            <person name="Roberts A."/>
            <person name="Saif S."/>
            <person name="Shea T."/>
            <person name="Sisk P."/>
            <person name="Sykes S."/>
            <person name="Wortman J."/>
            <person name="Nusbaum C."/>
            <person name="Birren B."/>
        </authorList>
    </citation>
    <scope>NUCLEOTIDE SEQUENCE [LARGE SCALE GENOMIC DNA]</scope>
    <source>
        <strain evidence="5 6">CCUG 45783</strain>
    </source>
</reference>
<keyword evidence="6" id="KW-1185">Reference proteome</keyword>
<dbReference type="InterPro" id="IPR001647">
    <property type="entry name" value="HTH_TetR"/>
</dbReference>
<dbReference type="GO" id="GO:0003700">
    <property type="term" value="F:DNA-binding transcription factor activity"/>
    <property type="evidence" value="ECO:0007669"/>
    <property type="project" value="TreeGrafter"/>
</dbReference>
<dbReference type="SUPFAM" id="SSF48498">
    <property type="entry name" value="Tetracyclin repressor-like, C-terminal domain"/>
    <property type="match status" value="1"/>
</dbReference>
<proteinExistence type="predicted"/>
<protein>
    <recommendedName>
        <fullName evidence="4">HTH tetR-type domain-containing protein</fullName>
    </recommendedName>
</protein>
<gene>
    <name evidence="5" type="ORF">HMPREF9710_02567</name>
</gene>
<name>K9DBN9_9BURK</name>
<feature type="domain" description="HTH tetR-type" evidence="4">
    <location>
        <begin position="43"/>
        <end position="102"/>
    </location>
</feature>
<dbReference type="PANTHER" id="PTHR30055:SF223">
    <property type="entry name" value="HTH-TYPE TRANSCRIPTIONAL REGULATOR UIDR"/>
    <property type="match status" value="1"/>
</dbReference>
<dbReference type="AlphaFoldDB" id="K9DBN9"/>
<sequence>MISDTQSSTKADFSTPTNVRSHNNATAAPEAEQGTLRRRADAVQNRTKLLDAAEAVFLEAGVKVSLDVVAERAGVGRATLFRNFPDRGALIVGLLDRAIDELESEAASVAQDALALGGLLHFVAERIVVRAPLTEIWMTLDHDNPALLSALERVAAVFEKPVAWAVAGGACRADLVVSDVILLVSMLSGALYARAPDTRRRMVERGWLLVCEAAQLRGAPASLGAATCEPG</sequence>
<dbReference type="Pfam" id="PF00440">
    <property type="entry name" value="TetR_N"/>
    <property type="match status" value="1"/>
</dbReference>